<dbReference type="EMBL" id="JAVAIL010000003">
    <property type="protein sequence ID" value="MDP4539980.1"/>
    <property type="molecule type" value="Genomic_DNA"/>
</dbReference>
<dbReference type="InterPro" id="IPR012341">
    <property type="entry name" value="6hp_glycosidase-like_sf"/>
</dbReference>
<dbReference type="InterPro" id="IPR008928">
    <property type="entry name" value="6-hairpin_glycosidase_sf"/>
</dbReference>
<comment type="similarity">
    <text evidence="1">Belongs to the glycosyl hydrolase 65 family.</text>
</comment>
<dbReference type="RefSeq" id="WP_305930126.1">
    <property type="nucleotide sequence ID" value="NZ_JAVAIL010000003.1"/>
</dbReference>
<keyword evidence="9" id="KW-1185">Reference proteome</keyword>
<feature type="domain" description="Glycoside hydrolase family 65 central catalytic" evidence="5">
    <location>
        <begin position="318"/>
        <end position="716"/>
    </location>
</feature>
<dbReference type="Gene3D" id="2.60.420.10">
    <property type="entry name" value="Maltose phosphorylase, domain 3"/>
    <property type="match status" value="1"/>
</dbReference>
<dbReference type="Proteomes" id="UP001235664">
    <property type="component" value="Unassembled WGS sequence"/>
</dbReference>
<keyword evidence="2" id="KW-0328">Glycosyltransferase</keyword>
<dbReference type="SUPFAM" id="SSF48208">
    <property type="entry name" value="Six-hairpin glycosidases"/>
    <property type="match status" value="1"/>
</dbReference>
<feature type="compositionally biased region" description="Basic and acidic residues" evidence="4">
    <location>
        <begin position="807"/>
        <end position="819"/>
    </location>
</feature>
<evidence type="ECO:0000313" key="8">
    <source>
        <dbReference type="EMBL" id="MDP4539980.1"/>
    </source>
</evidence>
<evidence type="ECO:0000256" key="2">
    <source>
        <dbReference type="ARBA" id="ARBA00022676"/>
    </source>
</evidence>
<accession>A0ABT9HAW4</accession>
<dbReference type="Gene3D" id="2.70.98.40">
    <property type="entry name" value="Glycoside hydrolase, family 65, N-terminal domain"/>
    <property type="match status" value="1"/>
</dbReference>
<sequence length="831" mass="95308">MTAWSLVYPDYIPAQEGLRETLCALGNGYIVSRACAPDSFADDVHYPGTYLAGGYDRLVSSVGDREIENEDLVNLPNWLPLMLRIGDGEWIGPDSVEQLGYRQELDLKTGVLSRVLRFRDADGRVTRWDERRIVSMHDPHLAAMSVRVTPENWSETLTLRSAIDASVINWGVERYRALEGRHLETLDSRCEESGVISLRTRMVQARHEIALAARNDVKLEGAHIAPARTETLPDMVAQEFEIEAREGRSISISKIAAYFSSKDTATTEPLQEAVAHVQHAPGFHELCQQHVEAWSHLWEQCDIELESTSNDEAQRKLRLHIFHLLQTASAHSVDRDVGVPPRGWHGEAYRGHIMWDELFIFPYLTLRMPFLTRALLGYRFRRLDEARRAAREAGLKGAMFPWMSGSNGREESQRIHLNPRSGRWIPDNTWRQRHIGAAICYNIWEYVEATADRDFLRDFGAELFFEIARFWSSLAQKRPDGRYGIRGVMGPDEFHTAYPGADPETAGGVDNNAYTNLMVSWLLTRAFDVLDLIPSDQRRRLCEKLDLTEDELTRWNEVSRKLFIPIQDDGIIAQFEGYENLKEFPWEEFGEKYGDLQRLDRILEGEGKDPNDYKVSKQADLLMIFYLFSREEIELIFDRLGYEFTPDMIWRNIQYYMERTSHGSTLSWLAHAWVLARADRQRSWQLALKALDSDVGDLQGGTTAEGIHLGAMAGTVDLIQRCYTGLETRSGALMLNPRLPEQVERLVTTVHYRRQILDLEITQERLTVSSRVMTAHPITVTYRGESREMSPGQSFVFVLVPETKPDRNIREHGQRRVREGSTPVQQEEIAP</sequence>
<keyword evidence="3" id="KW-0808">Transferase</keyword>
<proteinExistence type="inferred from homology"/>
<comment type="caution">
    <text evidence="8">The sequence shown here is derived from an EMBL/GenBank/DDBJ whole genome shotgun (WGS) entry which is preliminary data.</text>
</comment>
<organism evidence="8 9">
    <name type="scientific">Qipengyuania benthica</name>
    <dbReference type="NCBI Taxonomy" id="3067651"/>
    <lineage>
        <taxon>Bacteria</taxon>
        <taxon>Pseudomonadati</taxon>
        <taxon>Pseudomonadota</taxon>
        <taxon>Alphaproteobacteria</taxon>
        <taxon>Sphingomonadales</taxon>
        <taxon>Erythrobacteraceae</taxon>
        <taxon>Qipengyuania</taxon>
    </lineage>
</organism>
<dbReference type="InterPro" id="IPR011013">
    <property type="entry name" value="Gal_mutarotase_sf_dom"/>
</dbReference>
<dbReference type="SUPFAM" id="SSF74650">
    <property type="entry name" value="Galactose mutarotase-like"/>
    <property type="match status" value="1"/>
</dbReference>
<keyword evidence="8" id="KW-0378">Hydrolase</keyword>
<dbReference type="InterPro" id="IPR037018">
    <property type="entry name" value="GH65_N"/>
</dbReference>
<dbReference type="GO" id="GO:0016787">
    <property type="term" value="F:hydrolase activity"/>
    <property type="evidence" value="ECO:0007669"/>
    <property type="project" value="UniProtKB-KW"/>
</dbReference>
<dbReference type="PANTHER" id="PTHR11051">
    <property type="entry name" value="GLYCOSYL HYDROLASE-RELATED"/>
    <property type="match status" value="1"/>
</dbReference>
<dbReference type="Gene3D" id="1.50.10.10">
    <property type="match status" value="1"/>
</dbReference>
<dbReference type="PIRSF" id="PIRSF036289">
    <property type="entry name" value="Glycosyl_hydrolase_malt_phosph"/>
    <property type="match status" value="1"/>
</dbReference>
<feature type="domain" description="Glycoside hydrolase family 65 C-terminal" evidence="6">
    <location>
        <begin position="726"/>
        <end position="786"/>
    </location>
</feature>
<evidence type="ECO:0000256" key="4">
    <source>
        <dbReference type="SAM" id="MobiDB-lite"/>
    </source>
</evidence>
<evidence type="ECO:0000256" key="3">
    <source>
        <dbReference type="ARBA" id="ARBA00022679"/>
    </source>
</evidence>
<dbReference type="Pfam" id="PF03633">
    <property type="entry name" value="Glyco_hydro_65C"/>
    <property type="match status" value="1"/>
</dbReference>
<evidence type="ECO:0000259" key="6">
    <source>
        <dbReference type="Pfam" id="PF03633"/>
    </source>
</evidence>
<gene>
    <name evidence="8" type="ORF">Q9K01_10115</name>
</gene>
<dbReference type="InterPro" id="IPR005195">
    <property type="entry name" value="Glyco_hydro_65_M"/>
</dbReference>
<dbReference type="Pfam" id="PF03636">
    <property type="entry name" value="Glyco_hydro_65N"/>
    <property type="match status" value="1"/>
</dbReference>
<evidence type="ECO:0000259" key="7">
    <source>
        <dbReference type="Pfam" id="PF03636"/>
    </source>
</evidence>
<reference evidence="8 9" key="1">
    <citation type="submission" date="2023-08" db="EMBL/GenBank/DDBJ databases">
        <title>genomic of DY56.</title>
        <authorList>
            <person name="Wang Y."/>
        </authorList>
    </citation>
    <scope>NUCLEOTIDE SEQUENCE [LARGE SCALE GENOMIC DNA]</scope>
    <source>
        <strain evidence="8 9">DY56-A-20</strain>
    </source>
</reference>
<feature type="region of interest" description="Disordered" evidence="4">
    <location>
        <begin position="807"/>
        <end position="831"/>
    </location>
</feature>
<feature type="domain" description="Glycoside hydrolase family 65 N-terminal" evidence="7">
    <location>
        <begin position="8"/>
        <end position="261"/>
    </location>
</feature>
<name>A0ABT9HAW4_9SPHN</name>
<evidence type="ECO:0000259" key="5">
    <source>
        <dbReference type="Pfam" id="PF03632"/>
    </source>
</evidence>
<protein>
    <submittedName>
        <fullName evidence="8">Glycosyl hydrolase family 65 protein</fullName>
    </submittedName>
</protein>
<dbReference type="InterPro" id="IPR017045">
    <property type="entry name" value="Malt_Pase/Glycosyl_Hdrlase"/>
</dbReference>
<dbReference type="PANTHER" id="PTHR11051:SF8">
    <property type="entry name" value="PROTEIN-GLUCOSYLGALACTOSYLHYDROXYLYSINE GLUCOSIDASE"/>
    <property type="match status" value="1"/>
</dbReference>
<dbReference type="Pfam" id="PF03632">
    <property type="entry name" value="Glyco_hydro_65m"/>
    <property type="match status" value="1"/>
</dbReference>
<dbReference type="InterPro" id="IPR005194">
    <property type="entry name" value="Glyco_hydro_65_C"/>
</dbReference>
<evidence type="ECO:0000313" key="9">
    <source>
        <dbReference type="Proteomes" id="UP001235664"/>
    </source>
</evidence>
<evidence type="ECO:0000256" key="1">
    <source>
        <dbReference type="ARBA" id="ARBA00006768"/>
    </source>
</evidence>
<dbReference type="InterPro" id="IPR005196">
    <property type="entry name" value="Glyco_hydro_65_N"/>
</dbReference>